<protein>
    <submittedName>
        <fullName evidence="1">Uncharacterized protein</fullName>
    </submittedName>
</protein>
<accession>A0A7V8FIP9</accession>
<reference evidence="2" key="1">
    <citation type="journal article" date="2020" name="MBio">
        <title>Horizontal gene transfer to a defensive symbiont with a reduced genome amongst a multipartite beetle microbiome.</title>
        <authorList>
            <person name="Waterworth S.C."/>
            <person name="Florez L.V."/>
            <person name="Rees E.R."/>
            <person name="Hertweck C."/>
            <person name="Kaltenpoth M."/>
            <person name="Kwan J.C."/>
        </authorList>
    </citation>
    <scope>NUCLEOTIDE SEQUENCE [LARGE SCALE GENOMIC DNA]</scope>
</reference>
<dbReference type="AlphaFoldDB" id="A0A7V8FIP9"/>
<evidence type="ECO:0000313" key="2">
    <source>
        <dbReference type="Proteomes" id="UP000487117"/>
    </source>
</evidence>
<sequence>MSALVDELLRVLSNMLTPNKNSMNSSDTAKALADRYLQAAHPGGGRYYVDNVIPLLRNGNTSTGLTPLGDWTVPKGVPFATGLLGLGTDWKDGSVWDGFRATVTGQGLGGLSGLLGGLLGGLLVNRCDSLISNLLNYNGCVRDNLASYIQTAPDGFLDGLNGGGVSGPGNTPVACTGLLCSVLKPILNILRPVLNTVGNLLTNLLASVLGLELGRTDVHAQSIQCTPAQLVY</sequence>
<dbReference type="Proteomes" id="UP000487117">
    <property type="component" value="Unassembled WGS sequence"/>
</dbReference>
<gene>
    <name evidence="1" type="ORF">GAK31_00047</name>
</gene>
<proteinExistence type="predicted"/>
<name>A0A7V8FIP9_STEMA</name>
<comment type="caution">
    <text evidence="1">The sequence shown here is derived from an EMBL/GenBank/DDBJ whole genome shotgun (WGS) entry which is preliminary data.</text>
</comment>
<dbReference type="EMBL" id="WNDS01000001">
    <property type="protein sequence ID" value="KAF1016789.1"/>
    <property type="molecule type" value="Genomic_DNA"/>
</dbReference>
<evidence type="ECO:0000313" key="1">
    <source>
        <dbReference type="EMBL" id="KAF1016789.1"/>
    </source>
</evidence>
<organism evidence="1 2">
    <name type="scientific">Stenotrophomonas maltophilia</name>
    <name type="common">Pseudomonas maltophilia</name>
    <name type="synonym">Xanthomonas maltophilia</name>
    <dbReference type="NCBI Taxonomy" id="40324"/>
    <lineage>
        <taxon>Bacteria</taxon>
        <taxon>Pseudomonadati</taxon>
        <taxon>Pseudomonadota</taxon>
        <taxon>Gammaproteobacteria</taxon>
        <taxon>Lysobacterales</taxon>
        <taxon>Lysobacteraceae</taxon>
        <taxon>Stenotrophomonas</taxon>
        <taxon>Stenotrophomonas maltophilia group</taxon>
    </lineage>
</organism>